<keyword evidence="2" id="KW-1185">Reference proteome</keyword>
<dbReference type="RefSeq" id="WP_330800184.1">
    <property type="nucleotide sequence ID" value="NZ_JAZEWV010000046.1"/>
</dbReference>
<dbReference type="Proteomes" id="UP001344658">
    <property type="component" value="Unassembled WGS sequence"/>
</dbReference>
<proteinExistence type="predicted"/>
<gene>
    <name evidence="1" type="ORF">V2S66_31530</name>
</gene>
<evidence type="ECO:0000313" key="2">
    <source>
        <dbReference type="Proteomes" id="UP001344658"/>
    </source>
</evidence>
<reference evidence="1 2" key="1">
    <citation type="submission" date="2023-12" db="EMBL/GenBank/DDBJ databases">
        <title>Streptomyces sp. V4-01.</title>
        <authorList>
            <person name="Somphong A."/>
            <person name="Phongsopitanun W."/>
        </authorList>
    </citation>
    <scope>NUCLEOTIDE SEQUENCE [LARGE SCALE GENOMIC DNA]</scope>
    <source>
        <strain evidence="1 2">V4-01</strain>
    </source>
</reference>
<protein>
    <submittedName>
        <fullName evidence="1">Uncharacterized protein</fullName>
    </submittedName>
</protein>
<accession>A0ABU7PMJ8</accession>
<name>A0ABU7PMJ8_9ACTN</name>
<organism evidence="1 2">
    <name type="scientific">Actinacidiphila polyblastidii</name>
    <dbReference type="NCBI Taxonomy" id="3110430"/>
    <lineage>
        <taxon>Bacteria</taxon>
        <taxon>Bacillati</taxon>
        <taxon>Actinomycetota</taxon>
        <taxon>Actinomycetes</taxon>
        <taxon>Kitasatosporales</taxon>
        <taxon>Streptomycetaceae</taxon>
        <taxon>Actinacidiphila</taxon>
    </lineage>
</organism>
<evidence type="ECO:0000313" key="1">
    <source>
        <dbReference type="EMBL" id="MEE4546484.1"/>
    </source>
</evidence>
<dbReference type="EMBL" id="JAZEWV010000046">
    <property type="protein sequence ID" value="MEE4546484.1"/>
    <property type="molecule type" value="Genomic_DNA"/>
</dbReference>
<comment type="caution">
    <text evidence="1">The sequence shown here is derived from an EMBL/GenBank/DDBJ whole genome shotgun (WGS) entry which is preliminary data.</text>
</comment>
<sequence>MTAPGRPEIGRIEPGHVPAGYLAERQPNPWGSRPVHWVLTAAVLAAVVSAYAWPWPTLGAVGAAAGAVSTIAGIRSLIRGPKTTTAPENQQASTIAHGGLIRARDVDDLAGIDARAYDDILTEVHRRQRVAQRCDTET</sequence>